<evidence type="ECO:0000313" key="3">
    <source>
        <dbReference type="Proteomes" id="UP000050525"/>
    </source>
</evidence>
<sequence length="115" mass="12329">MGIETGATVGIGGGARPGEYPQVLPLAAVALSERRVLDQLQLYIGAACEPCGLHSLFPWHLLSYGRARCPFDLNLPKNREQHVKPAKNHRGEKCSTTGKAEEGSFKIPAGSCDKS</sequence>
<gene>
    <name evidence="2" type="ORF">Y1Q_0014106</name>
</gene>
<feature type="compositionally biased region" description="Basic and acidic residues" evidence="1">
    <location>
        <begin position="80"/>
        <end position="104"/>
    </location>
</feature>
<dbReference type="EMBL" id="AKHW03006003">
    <property type="protein sequence ID" value="KYO24812.1"/>
    <property type="molecule type" value="Genomic_DNA"/>
</dbReference>
<organism evidence="2 3">
    <name type="scientific">Alligator mississippiensis</name>
    <name type="common">American alligator</name>
    <dbReference type="NCBI Taxonomy" id="8496"/>
    <lineage>
        <taxon>Eukaryota</taxon>
        <taxon>Metazoa</taxon>
        <taxon>Chordata</taxon>
        <taxon>Craniata</taxon>
        <taxon>Vertebrata</taxon>
        <taxon>Euteleostomi</taxon>
        <taxon>Archelosauria</taxon>
        <taxon>Archosauria</taxon>
        <taxon>Crocodylia</taxon>
        <taxon>Alligatoridae</taxon>
        <taxon>Alligatorinae</taxon>
        <taxon>Alligator</taxon>
    </lineage>
</organism>
<proteinExistence type="predicted"/>
<protein>
    <submittedName>
        <fullName evidence="2">Uncharacterized protein</fullName>
    </submittedName>
</protein>
<evidence type="ECO:0000313" key="2">
    <source>
        <dbReference type="EMBL" id="KYO24812.1"/>
    </source>
</evidence>
<comment type="caution">
    <text evidence="2">The sequence shown here is derived from an EMBL/GenBank/DDBJ whole genome shotgun (WGS) entry which is preliminary data.</text>
</comment>
<dbReference type="AlphaFoldDB" id="A0A151MJV7"/>
<keyword evidence="3" id="KW-1185">Reference proteome</keyword>
<name>A0A151MJV7_ALLMI</name>
<evidence type="ECO:0000256" key="1">
    <source>
        <dbReference type="SAM" id="MobiDB-lite"/>
    </source>
</evidence>
<reference evidence="2 3" key="1">
    <citation type="journal article" date="2012" name="Genome Biol.">
        <title>Sequencing three crocodilian genomes to illuminate the evolution of archosaurs and amniotes.</title>
        <authorList>
            <person name="St John J.A."/>
            <person name="Braun E.L."/>
            <person name="Isberg S.R."/>
            <person name="Miles L.G."/>
            <person name="Chong A.Y."/>
            <person name="Gongora J."/>
            <person name="Dalzell P."/>
            <person name="Moran C."/>
            <person name="Bed'hom B."/>
            <person name="Abzhanov A."/>
            <person name="Burgess S.C."/>
            <person name="Cooksey A.M."/>
            <person name="Castoe T.A."/>
            <person name="Crawford N.G."/>
            <person name="Densmore L.D."/>
            <person name="Drew J.C."/>
            <person name="Edwards S.V."/>
            <person name="Faircloth B.C."/>
            <person name="Fujita M.K."/>
            <person name="Greenwold M.J."/>
            <person name="Hoffmann F.G."/>
            <person name="Howard J.M."/>
            <person name="Iguchi T."/>
            <person name="Janes D.E."/>
            <person name="Khan S.Y."/>
            <person name="Kohno S."/>
            <person name="de Koning A.J."/>
            <person name="Lance S.L."/>
            <person name="McCarthy F.M."/>
            <person name="McCormack J.E."/>
            <person name="Merchant M.E."/>
            <person name="Peterson D.G."/>
            <person name="Pollock D.D."/>
            <person name="Pourmand N."/>
            <person name="Raney B.J."/>
            <person name="Roessler K.A."/>
            <person name="Sanford J.R."/>
            <person name="Sawyer R.H."/>
            <person name="Schmidt C.J."/>
            <person name="Triplett E.W."/>
            <person name="Tuberville T.D."/>
            <person name="Venegas-Anaya M."/>
            <person name="Howard J.T."/>
            <person name="Jarvis E.D."/>
            <person name="Guillette L.J.Jr."/>
            <person name="Glenn T.C."/>
            <person name="Green R.E."/>
            <person name="Ray D.A."/>
        </authorList>
    </citation>
    <scope>NUCLEOTIDE SEQUENCE [LARGE SCALE GENOMIC DNA]</scope>
    <source>
        <strain evidence="2">KSC_2009_1</strain>
    </source>
</reference>
<accession>A0A151MJV7</accession>
<dbReference type="Proteomes" id="UP000050525">
    <property type="component" value="Unassembled WGS sequence"/>
</dbReference>
<feature type="region of interest" description="Disordered" evidence="1">
    <location>
        <begin position="80"/>
        <end position="115"/>
    </location>
</feature>